<evidence type="ECO:0000259" key="8">
    <source>
        <dbReference type="PROSITE" id="PS51902"/>
    </source>
</evidence>
<dbReference type="FunFam" id="3.40.50.300:FF:000005">
    <property type="entry name" value="ATP-dependent Clp protease ATP-binding subunit ClpX"/>
    <property type="match status" value="1"/>
</dbReference>
<dbReference type="GO" id="GO:0008233">
    <property type="term" value="F:peptidase activity"/>
    <property type="evidence" value="ECO:0007669"/>
    <property type="project" value="UniProtKB-KW"/>
</dbReference>
<evidence type="ECO:0000256" key="7">
    <source>
        <dbReference type="PROSITE-ProRule" id="PRU01250"/>
    </source>
</evidence>
<keyword evidence="10" id="KW-1185">Reference proteome</keyword>
<dbReference type="Pfam" id="PF07724">
    <property type="entry name" value="AAA_2"/>
    <property type="match status" value="1"/>
</dbReference>
<dbReference type="GO" id="GO:0046983">
    <property type="term" value="F:protein dimerization activity"/>
    <property type="evidence" value="ECO:0007669"/>
    <property type="project" value="UniProtKB-UniRule"/>
</dbReference>
<comment type="similarity">
    <text evidence="6 7">Belongs to the ClpX chaperone family.</text>
</comment>
<dbReference type="RefSeq" id="WP_154535486.1">
    <property type="nucleotide sequence ID" value="NZ_VUNG01000060.1"/>
</dbReference>
<dbReference type="InterPro" id="IPR046425">
    <property type="entry name" value="ClpX_bact"/>
</dbReference>
<dbReference type="Gene3D" id="6.20.220.10">
    <property type="entry name" value="ClpX chaperone, C4-type zinc finger domain"/>
    <property type="match status" value="1"/>
</dbReference>
<evidence type="ECO:0000256" key="1">
    <source>
        <dbReference type="ARBA" id="ARBA00022723"/>
    </source>
</evidence>
<evidence type="ECO:0000256" key="6">
    <source>
        <dbReference type="HAMAP-Rule" id="MF_00175"/>
    </source>
</evidence>
<dbReference type="InterPro" id="IPR059188">
    <property type="entry name" value="Znf_CLPX-like"/>
</dbReference>
<dbReference type="SUPFAM" id="SSF52540">
    <property type="entry name" value="P-loop containing nucleoside triphosphate hydrolases"/>
    <property type="match status" value="1"/>
</dbReference>
<keyword evidence="9" id="KW-0645">Protease</keyword>
<dbReference type="SMART" id="SM00382">
    <property type="entry name" value="AAA"/>
    <property type="match status" value="1"/>
</dbReference>
<dbReference type="GO" id="GO:0005524">
    <property type="term" value="F:ATP binding"/>
    <property type="evidence" value="ECO:0007669"/>
    <property type="project" value="UniProtKB-UniRule"/>
</dbReference>
<dbReference type="InterPro" id="IPR010603">
    <property type="entry name" value="Znf_CppX_C4"/>
</dbReference>
<dbReference type="Proteomes" id="UP000438914">
    <property type="component" value="Unassembled WGS sequence"/>
</dbReference>
<evidence type="ECO:0000256" key="3">
    <source>
        <dbReference type="ARBA" id="ARBA00022833"/>
    </source>
</evidence>
<dbReference type="InterPro" id="IPR050052">
    <property type="entry name" value="ATP-dep_Clp_protease_ClpX"/>
</dbReference>
<dbReference type="NCBIfam" id="NF003745">
    <property type="entry name" value="PRK05342.1"/>
    <property type="match status" value="1"/>
</dbReference>
<evidence type="ECO:0000256" key="2">
    <source>
        <dbReference type="ARBA" id="ARBA00022741"/>
    </source>
</evidence>
<comment type="function">
    <text evidence="6">ATP-dependent specificity component of the Clp protease. It directs the protease to specific substrates. Can perform chaperone functions in the absence of ClpP.</text>
</comment>
<dbReference type="PANTHER" id="PTHR48102">
    <property type="entry name" value="ATP-DEPENDENT CLP PROTEASE ATP-BINDING SUBUNIT CLPX-LIKE, MITOCHONDRIAL-RELATED"/>
    <property type="match status" value="1"/>
</dbReference>
<dbReference type="GO" id="GO:0140662">
    <property type="term" value="F:ATP-dependent protein folding chaperone"/>
    <property type="evidence" value="ECO:0007669"/>
    <property type="project" value="InterPro"/>
</dbReference>
<name>A0A7K0KIX9_9BACT</name>
<dbReference type="Gene3D" id="3.40.50.300">
    <property type="entry name" value="P-loop containing nucleotide triphosphate hydrolases"/>
    <property type="match status" value="1"/>
</dbReference>
<dbReference type="HAMAP" id="MF_00175">
    <property type="entry name" value="ClpX"/>
    <property type="match status" value="1"/>
</dbReference>
<evidence type="ECO:0000256" key="4">
    <source>
        <dbReference type="ARBA" id="ARBA00022840"/>
    </source>
</evidence>
<feature type="binding site" evidence="6 7">
    <location>
        <position position="6"/>
    </location>
    <ligand>
        <name>Zn(2+)</name>
        <dbReference type="ChEBI" id="CHEBI:29105"/>
    </ligand>
</feature>
<dbReference type="GO" id="GO:0051603">
    <property type="term" value="P:proteolysis involved in protein catabolic process"/>
    <property type="evidence" value="ECO:0007669"/>
    <property type="project" value="TreeGrafter"/>
</dbReference>
<dbReference type="GO" id="GO:0008270">
    <property type="term" value="F:zinc ion binding"/>
    <property type="evidence" value="ECO:0007669"/>
    <property type="project" value="UniProtKB-UniRule"/>
</dbReference>
<comment type="caution">
    <text evidence="9">The sequence shown here is derived from an EMBL/GenBank/DDBJ whole genome shotgun (WGS) entry which is preliminary data.</text>
</comment>
<dbReference type="InterPro" id="IPR038366">
    <property type="entry name" value="Znf_CppX_C4_sf"/>
</dbReference>
<dbReference type="InterPro" id="IPR003593">
    <property type="entry name" value="AAA+_ATPase"/>
</dbReference>
<organism evidence="9 10">
    <name type="scientific">Hallella mizrahii</name>
    <dbReference type="NCBI Taxonomy" id="2606637"/>
    <lineage>
        <taxon>Bacteria</taxon>
        <taxon>Pseudomonadati</taxon>
        <taxon>Bacteroidota</taxon>
        <taxon>Bacteroidia</taxon>
        <taxon>Bacteroidales</taxon>
        <taxon>Prevotellaceae</taxon>
        <taxon>Hallella</taxon>
    </lineage>
</organism>
<dbReference type="Pfam" id="PF06689">
    <property type="entry name" value="zf-C4_ClpX"/>
    <property type="match status" value="1"/>
</dbReference>
<dbReference type="SMART" id="SM01086">
    <property type="entry name" value="ClpB_D2-small"/>
    <property type="match status" value="1"/>
</dbReference>
<evidence type="ECO:0000256" key="5">
    <source>
        <dbReference type="ARBA" id="ARBA00023186"/>
    </source>
</evidence>
<keyword evidence="9" id="KW-0378">Hydrolase</keyword>
<dbReference type="AlphaFoldDB" id="A0A7K0KIX9"/>
<dbReference type="InterPro" id="IPR027417">
    <property type="entry name" value="P-loop_NTPase"/>
</dbReference>
<dbReference type="GO" id="GO:0016887">
    <property type="term" value="F:ATP hydrolysis activity"/>
    <property type="evidence" value="ECO:0007669"/>
    <property type="project" value="InterPro"/>
</dbReference>
<keyword evidence="2 6" id="KW-0547">Nucleotide-binding</keyword>
<protein>
    <recommendedName>
        <fullName evidence="6">ATP-dependent Clp protease ATP-binding subunit ClpX</fullName>
    </recommendedName>
</protein>
<sequence>MPKKVCSFCGRDESQVKLLITGLNGYICEDCAVQAYKIVKDTGVLGNVDAEASAKSNEAFRKKARIPKPKEIKKYLDEYVIGQDEAKRYLSVAVYNHYKRLLQPSDDDGVEIEKSNIVMVGSTGTGKTLLARTIAKLLDVPFTIVDATVFTEAGYVGEDVESILSRLLQVANYDVAAAERGIVFIDEIDKIARKGDNPSITRDVSGEGVQQSLLKLLEGTMVNVPPKGGRKHPDQDYVHVNTKNILFICGGAFDGIERKIAQRLNTHTVGYNSVQNARNIDRNDLMKYILPQDLKAFGLIPELIGRLPVLTYLNPLDRDALRRILVEPKNSIVKQYIKLFAMDHITLTFTEEALDFIVDKAVEYKLGARGLRSIVEEVMMDAMFDVPSRRIKKFEVTLDYAKQQLDKAHLQRLESA</sequence>
<dbReference type="GO" id="GO:0051301">
    <property type="term" value="P:cell division"/>
    <property type="evidence" value="ECO:0007669"/>
    <property type="project" value="TreeGrafter"/>
</dbReference>
<keyword evidence="3 6" id="KW-0862">Zinc</keyword>
<evidence type="ECO:0000313" key="9">
    <source>
        <dbReference type="EMBL" id="MST85886.1"/>
    </source>
</evidence>
<comment type="subunit">
    <text evidence="6">Component of the ClpX-ClpP complex. Forms a hexameric ring that, in the presence of ATP, binds to fourteen ClpP subunits assembled into a disk-like structure with a central cavity, resembling the structure of eukaryotic proteasomes.</text>
</comment>
<dbReference type="PANTHER" id="PTHR48102:SF7">
    <property type="entry name" value="ATP-DEPENDENT CLP PROTEASE ATP-BINDING SUBUNIT CLPX-LIKE, MITOCHONDRIAL"/>
    <property type="match status" value="1"/>
</dbReference>
<reference evidence="9 10" key="1">
    <citation type="submission" date="2019-08" db="EMBL/GenBank/DDBJ databases">
        <title>In-depth cultivation of the pig gut microbiome towards novel bacterial diversity and tailored functional studies.</title>
        <authorList>
            <person name="Wylensek D."/>
            <person name="Hitch T.C.A."/>
            <person name="Clavel T."/>
        </authorList>
    </citation>
    <scope>NUCLEOTIDE SEQUENCE [LARGE SCALE GENOMIC DNA]</scope>
    <source>
        <strain evidence="9 10">LKV-178-WT-2A</strain>
    </source>
</reference>
<dbReference type="NCBIfam" id="TIGR00382">
    <property type="entry name" value="clpX"/>
    <property type="match status" value="1"/>
</dbReference>
<dbReference type="EMBL" id="VUNG01000060">
    <property type="protein sequence ID" value="MST85886.1"/>
    <property type="molecule type" value="Genomic_DNA"/>
</dbReference>
<dbReference type="SUPFAM" id="SSF57716">
    <property type="entry name" value="Glucocorticoid receptor-like (DNA-binding domain)"/>
    <property type="match status" value="1"/>
</dbReference>
<proteinExistence type="inferred from homology"/>
<feature type="binding site" evidence="6 7">
    <location>
        <position position="9"/>
    </location>
    <ligand>
        <name>Zn(2+)</name>
        <dbReference type="ChEBI" id="CHEBI:29105"/>
    </ligand>
</feature>
<feature type="binding site" evidence="6 7">
    <location>
        <position position="31"/>
    </location>
    <ligand>
        <name>Zn(2+)</name>
        <dbReference type="ChEBI" id="CHEBI:29105"/>
    </ligand>
</feature>
<dbReference type="Gene3D" id="1.10.8.60">
    <property type="match status" value="1"/>
</dbReference>
<keyword evidence="5 6" id="KW-0143">Chaperone</keyword>
<dbReference type="GO" id="GO:0051082">
    <property type="term" value="F:unfolded protein binding"/>
    <property type="evidence" value="ECO:0007669"/>
    <property type="project" value="UniProtKB-UniRule"/>
</dbReference>
<feature type="domain" description="ClpX-type ZB" evidence="8">
    <location>
        <begin position="1"/>
        <end position="47"/>
    </location>
</feature>
<dbReference type="PROSITE" id="PS51902">
    <property type="entry name" value="CLPX_ZB"/>
    <property type="match status" value="1"/>
</dbReference>
<gene>
    <name evidence="6 9" type="primary">clpX</name>
    <name evidence="9" type="ORF">FYJ73_14630</name>
</gene>
<dbReference type="InterPro" id="IPR004487">
    <property type="entry name" value="Clp_protease_ATP-bd_su_ClpX"/>
</dbReference>
<evidence type="ECO:0000313" key="10">
    <source>
        <dbReference type="Proteomes" id="UP000438914"/>
    </source>
</evidence>
<dbReference type="FunFam" id="1.10.8.60:FF:000002">
    <property type="entry name" value="ATP-dependent Clp protease ATP-binding subunit ClpX"/>
    <property type="match status" value="1"/>
</dbReference>
<keyword evidence="1 6" id="KW-0479">Metal-binding</keyword>
<dbReference type="GO" id="GO:0009376">
    <property type="term" value="C:HslUV protease complex"/>
    <property type="evidence" value="ECO:0007669"/>
    <property type="project" value="TreeGrafter"/>
</dbReference>
<dbReference type="SMART" id="SM00994">
    <property type="entry name" value="zf-C4_ClpX"/>
    <property type="match status" value="1"/>
</dbReference>
<dbReference type="CDD" id="cd19497">
    <property type="entry name" value="RecA-like_ClpX"/>
    <property type="match status" value="1"/>
</dbReference>
<dbReference type="InterPro" id="IPR019489">
    <property type="entry name" value="Clp_ATPase_C"/>
</dbReference>
<dbReference type="Pfam" id="PF10431">
    <property type="entry name" value="ClpB_D2-small"/>
    <property type="match status" value="1"/>
</dbReference>
<feature type="binding site" evidence="6 7">
    <location>
        <position position="28"/>
    </location>
    <ligand>
        <name>Zn(2+)</name>
        <dbReference type="ChEBI" id="CHEBI:29105"/>
    </ligand>
</feature>
<feature type="binding site" evidence="6">
    <location>
        <begin position="122"/>
        <end position="129"/>
    </location>
    <ligand>
        <name>ATP</name>
        <dbReference type="ChEBI" id="CHEBI:30616"/>
    </ligand>
</feature>
<dbReference type="InterPro" id="IPR003959">
    <property type="entry name" value="ATPase_AAA_core"/>
</dbReference>
<accession>A0A7K0KIX9</accession>
<keyword evidence="4 6" id="KW-0067">ATP-binding</keyword>